<dbReference type="Pfam" id="PF13622">
    <property type="entry name" value="4HBT_3"/>
    <property type="match status" value="1"/>
</dbReference>
<dbReference type="Pfam" id="PF20789">
    <property type="entry name" value="4HBT_3C"/>
    <property type="match status" value="1"/>
</dbReference>
<dbReference type="RefSeq" id="WP_085749294.1">
    <property type="nucleotide sequence ID" value="NZ_BSPR01000002.1"/>
</dbReference>
<name>A0A1W6L4E2_9BURK</name>
<dbReference type="InterPro" id="IPR049449">
    <property type="entry name" value="TesB_ACOT8-like_N"/>
</dbReference>
<dbReference type="PANTHER" id="PTHR38110:SF1">
    <property type="entry name" value="THIOESTERASE DOMAIN-CONTAINING PROTEIN"/>
    <property type="match status" value="1"/>
</dbReference>
<protein>
    <submittedName>
        <fullName evidence="1">Acyl-CoA thioesterase</fullName>
    </submittedName>
</protein>
<dbReference type="InterPro" id="IPR042171">
    <property type="entry name" value="Acyl-CoA_hotdog"/>
</dbReference>
<dbReference type="OrthoDB" id="4370297at2"/>
<evidence type="ECO:0000313" key="1">
    <source>
        <dbReference type="EMBL" id="ARN19056.1"/>
    </source>
</evidence>
<proteinExistence type="predicted"/>
<dbReference type="EMBL" id="CP015118">
    <property type="protein sequence ID" value="ARN19056.1"/>
    <property type="molecule type" value="Genomic_DNA"/>
</dbReference>
<dbReference type="PANTHER" id="PTHR38110">
    <property type="entry name" value="CHROMOSOME 23, WHOLE GENOME SHOTGUN SEQUENCE"/>
    <property type="match status" value="1"/>
</dbReference>
<dbReference type="STRING" id="946333.A4W93_03500"/>
<dbReference type="Gene3D" id="2.40.160.210">
    <property type="entry name" value="Acyl-CoA thioesterase, double hotdog domain"/>
    <property type="match status" value="1"/>
</dbReference>
<dbReference type="KEGG" id="rgu:A4W93_03500"/>
<dbReference type="InterPro" id="IPR049450">
    <property type="entry name" value="ACOT8-like_C"/>
</dbReference>
<dbReference type="SUPFAM" id="SSF54637">
    <property type="entry name" value="Thioesterase/thiol ester dehydrase-isomerase"/>
    <property type="match status" value="2"/>
</dbReference>
<sequence>MTPFDNAVALQPRPDGTQTGHTSPAYANMVGPFGGITAAQVVQSVLNHPQLLGEPVSLTVNYCAALADGAFTAVARPVRTNRSTQHWTVELQQQGEVVVTATVFTALRRETWRHDEHRMPDVPEPETLTPIPPQNRVAWLDRYEMRLLQGGIPQKWDGSELADSVTRLWVRDQPPRALDHASLTALCDVFFPRVWRRRATPVPAGTVSMTIYYHADGALLRETGDEPLLGQAQAQGFRGGYFDQTAQLWNRHGELLATTHQVVYYKE</sequence>
<organism evidence="1 2">
    <name type="scientific">Piscinibacter gummiphilus</name>
    <dbReference type="NCBI Taxonomy" id="946333"/>
    <lineage>
        <taxon>Bacteria</taxon>
        <taxon>Pseudomonadati</taxon>
        <taxon>Pseudomonadota</taxon>
        <taxon>Betaproteobacteria</taxon>
        <taxon>Burkholderiales</taxon>
        <taxon>Sphaerotilaceae</taxon>
        <taxon>Piscinibacter</taxon>
    </lineage>
</organism>
<keyword evidence="2" id="KW-1185">Reference proteome</keyword>
<gene>
    <name evidence="1" type="ORF">A4W93_03500</name>
</gene>
<accession>A0A1W6L4E2</accession>
<reference evidence="1 2" key="1">
    <citation type="submission" date="2016-04" db="EMBL/GenBank/DDBJ databases">
        <title>Complete genome sequence of natural rubber-degrading, novel Gram-negative bacterium, Rhizobacter gummiphilus strain NS21.</title>
        <authorList>
            <person name="Tabata M."/>
            <person name="Kasai D."/>
            <person name="Fukuda M."/>
        </authorList>
    </citation>
    <scope>NUCLEOTIDE SEQUENCE [LARGE SCALE GENOMIC DNA]</scope>
    <source>
        <strain evidence="1 2">NS21</strain>
    </source>
</reference>
<dbReference type="InterPro" id="IPR052389">
    <property type="entry name" value="Sec_Metab_Biosynth-Assoc"/>
</dbReference>
<dbReference type="InterPro" id="IPR029069">
    <property type="entry name" value="HotDog_dom_sf"/>
</dbReference>
<dbReference type="Proteomes" id="UP000193427">
    <property type="component" value="Chromosome"/>
</dbReference>
<evidence type="ECO:0000313" key="2">
    <source>
        <dbReference type="Proteomes" id="UP000193427"/>
    </source>
</evidence>
<dbReference type="AlphaFoldDB" id="A0A1W6L4E2"/>